<keyword evidence="2" id="KW-1015">Disulfide bond</keyword>
<feature type="active site" description="Nucleophile" evidence="1">
    <location>
        <position position="77"/>
    </location>
</feature>
<feature type="disulfide bond" evidence="2">
    <location>
        <begin position="94"/>
        <end position="120"/>
    </location>
</feature>
<evidence type="ECO:0000259" key="4">
    <source>
        <dbReference type="Pfam" id="PF13472"/>
    </source>
</evidence>
<dbReference type="InterPro" id="IPR036514">
    <property type="entry name" value="SGNH_hydro_sf"/>
</dbReference>
<sequence length="318" mass="34601">MRRRTWAVSRIPGPRRQRASGSSRSLPTGPFVRRSPFTWAAFLASSTLIFLTAAPAATAGAQPTATGALTIAALGDSYSSGEGSPPFLADAGSCRRSTGAWPRLLATLDPPITTVLHAACGGATTKELTTSRRGNPSQLDQLRALPKAPDVVTITIGGNDAGFGRVIMSCVLWKCFWDGNDRRRRDYLQDELPGILVTTYKEVKAAAPNSRIVVVGYPDIFPRSQRNNTCRWLDSSERRQLVSLNNTLNRTIRRAAKDAGVEFVATSRSLRDHEMCTKDSWVNRVGLLSADRDLSAHPTQAGQEAMARTIHDALVDKR</sequence>
<dbReference type="RefSeq" id="WP_091279708.1">
    <property type="nucleotide sequence ID" value="NZ_FAOZ01000014.1"/>
</dbReference>
<dbReference type="AlphaFoldDB" id="A0A0S4QQ68"/>
<name>A0A0S4QQ68_9ACTN</name>
<dbReference type="GO" id="GO:0019433">
    <property type="term" value="P:triglyceride catabolic process"/>
    <property type="evidence" value="ECO:0007669"/>
    <property type="project" value="TreeGrafter"/>
</dbReference>
<keyword evidence="6" id="KW-1185">Reference proteome</keyword>
<proteinExistence type="predicted"/>
<protein>
    <submittedName>
        <fullName evidence="5">Lysophospholipase L1</fullName>
    </submittedName>
</protein>
<evidence type="ECO:0000313" key="6">
    <source>
        <dbReference type="Proteomes" id="UP000198802"/>
    </source>
</evidence>
<dbReference type="Proteomes" id="UP000198802">
    <property type="component" value="Unassembled WGS sequence"/>
</dbReference>
<feature type="disulfide bond" evidence="2">
    <location>
        <begin position="170"/>
        <end position="175"/>
    </location>
</feature>
<dbReference type="InterPro" id="IPR037460">
    <property type="entry name" value="SEST-like"/>
</dbReference>
<feature type="active site" evidence="1">
    <location>
        <position position="297"/>
    </location>
</feature>
<evidence type="ECO:0000256" key="2">
    <source>
        <dbReference type="PIRSR" id="PIRSR637460-2"/>
    </source>
</evidence>
<evidence type="ECO:0000256" key="3">
    <source>
        <dbReference type="SAM" id="MobiDB-lite"/>
    </source>
</evidence>
<accession>A0A0S4QQ68</accession>
<evidence type="ECO:0000256" key="1">
    <source>
        <dbReference type="PIRSR" id="PIRSR637460-1"/>
    </source>
</evidence>
<evidence type="ECO:0000313" key="5">
    <source>
        <dbReference type="EMBL" id="CUU57749.1"/>
    </source>
</evidence>
<dbReference type="CDD" id="cd01823">
    <property type="entry name" value="SEST_like"/>
    <property type="match status" value="1"/>
</dbReference>
<feature type="region of interest" description="Disordered" evidence="3">
    <location>
        <begin position="1"/>
        <end position="27"/>
    </location>
</feature>
<gene>
    <name evidence="5" type="ORF">Ga0074812_11496</name>
</gene>
<dbReference type="PANTHER" id="PTHR37981:SF1">
    <property type="entry name" value="SGNH HYDROLASE-TYPE ESTERASE DOMAIN-CONTAINING PROTEIN"/>
    <property type="match status" value="1"/>
</dbReference>
<dbReference type="SUPFAM" id="SSF52266">
    <property type="entry name" value="SGNH hydrolase"/>
    <property type="match status" value="1"/>
</dbReference>
<feature type="disulfide bond" evidence="2">
    <location>
        <begin position="230"/>
        <end position="276"/>
    </location>
</feature>
<dbReference type="Pfam" id="PF13472">
    <property type="entry name" value="Lipase_GDSL_2"/>
    <property type="match status" value="1"/>
</dbReference>
<dbReference type="InterPro" id="IPR013830">
    <property type="entry name" value="SGNH_hydro"/>
</dbReference>
<dbReference type="Gene3D" id="3.40.50.1110">
    <property type="entry name" value="SGNH hydrolase"/>
    <property type="match status" value="1"/>
</dbReference>
<dbReference type="EMBL" id="FAOZ01000014">
    <property type="protein sequence ID" value="CUU57749.1"/>
    <property type="molecule type" value="Genomic_DNA"/>
</dbReference>
<dbReference type="PANTHER" id="PTHR37981">
    <property type="entry name" value="LIPASE 2"/>
    <property type="match status" value="1"/>
</dbReference>
<reference evidence="6" key="1">
    <citation type="submission" date="2015-11" db="EMBL/GenBank/DDBJ databases">
        <authorList>
            <person name="Varghese N."/>
        </authorList>
    </citation>
    <scope>NUCLEOTIDE SEQUENCE [LARGE SCALE GENOMIC DNA]</scope>
    <source>
        <strain evidence="6">DSM 45899</strain>
    </source>
</reference>
<dbReference type="GO" id="GO:0004806">
    <property type="term" value="F:triacylglycerol lipase activity"/>
    <property type="evidence" value="ECO:0007669"/>
    <property type="project" value="TreeGrafter"/>
</dbReference>
<feature type="domain" description="SGNH hydrolase-type esterase" evidence="4">
    <location>
        <begin position="73"/>
        <end position="305"/>
    </location>
</feature>
<organism evidence="5 6">
    <name type="scientific">Parafrankia irregularis</name>
    <dbReference type="NCBI Taxonomy" id="795642"/>
    <lineage>
        <taxon>Bacteria</taxon>
        <taxon>Bacillati</taxon>
        <taxon>Actinomycetota</taxon>
        <taxon>Actinomycetes</taxon>
        <taxon>Frankiales</taxon>
        <taxon>Frankiaceae</taxon>
        <taxon>Parafrankia</taxon>
    </lineage>
</organism>